<reference evidence="7 8" key="1">
    <citation type="journal article" date="2016" name="PLoS ONE">
        <title>Complete Genome Sequence and Comparative Genomics of a Novel Myxobacterium Myxococcus hansupus.</title>
        <authorList>
            <person name="Sharma G."/>
            <person name="Narwani T."/>
            <person name="Subramanian S."/>
        </authorList>
    </citation>
    <scope>NUCLEOTIDE SEQUENCE [LARGE SCALE GENOMIC DNA]</scope>
    <source>
        <strain evidence="8">mixupus</strain>
    </source>
</reference>
<dbReference type="GO" id="GO:0009063">
    <property type="term" value="P:amino acid catabolic process"/>
    <property type="evidence" value="ECO:0007669"/>
    <property type="project" value="InterPro"/>
</dbReference>
<dbReference type="Gene3D" id="3.30.390.10">
    <property type="entry name" value="Enolase-like, N-terminal domain"/>
    <property type="match status" value="1"/>
</dbReference>
<comment type="pathway">
    <text evidence="4">Quinol/quinone metabolism; menaquinone biosynthesis.</text>
</comment>
<feature type="active site" description="Proton donor" evidence="4">
    <location>
        <position position="182"/>
    </location>
</feature>
<comment type="similarity">
    <text evidence="4">Belongs to the mandelate racemase/muconate lactonizing enzyme family. MenC type 1 subfamily.</text>
</comment>
<gene>
    <name evidence="4" type="primary">menC</name>
    <name evidence="7" type="ORF">A176_003380</name>
</gene>
<dbReference type="InterPro" id="IPR041338">
    <property type="entry name" value="OSBS_N"/>
</dbReference>
<dbReference type="PROSITE" id="PS00909">
    <property type="entry name" value="MR_MLE_2"/>
    <property type="match status" value="1"/>
</dbReference>
<dbReference type="EC" id="4.2.1.113" evidence="4 5"/>
<dbReference type="AlphaFoldDB" id="A0A0H4WXY5"/>
<comment type="function">
    <text evidence="4">Converts 2-succinyl-6-hydroxy-2,4-cyclohexadiene-1-carboxylate (SHCHC) to 2-succinylbenzoate (OSB).</text>
</comment>
<evidence type="ECO:0000256" key="3">
    <source>
        <dbReference type="ARBA" id="ARBA00023239"/>
    </source>
</evidence>
<evidence type="ECO:0000256" key="5">
    <source>
        <dbReference type="NCBIfam" id="TIGR01927"/>
    </source>
</evidence>
<evidence type="ECO:0000256" key="4">
    <source>
        <dbReference type="HAMAP-Rule" id="MF_00470"/>
    </source>
</evidence>
<dbReference type="SFLD" id="SFLDS00001">
    <property type="entry name" value="Enolase"/>
    <property type="match status" value="1"/>
</dbReference>
<evidence type="ECO:0000256" key="2">
    <source>
        <dbReference type="ARBA" id="ARBA00022842"/>
    </source>
</evidence>
<comment type="pathway">
    <text evidence="4">Quinol/quinone metabolism; 1,4-dihydroxy-2-naphthoate biosynthesis; 1,4-dihydroxy-2-naphthoate from chorismate: step 4/7.</text>
</comment>
<comment type="catalytic activity">
    <reaction evidence="4">
        <text>(1R,6R)-6-hydroxy-2-succinyl-cyclohexa-2,4-diene-1-carboxylate = 2-succinylbenzoate + H2O</text>
        <dbReference type="Rhea" id="RHEA:10196"/>
        <dbReference type="ChEBI" id="CHEBI:15377"/>
        <dbReference type="ChEBI" id="CHEBI:18325"/>
        <dbReference type="ChEBI" id="CHEBI:58689"/>
        <dbReference type="EC" id="4.2.1.113"/>
    </reaction>
</comment>
<dbReference type="EMBL" id="CP012109">
    <property type="protein sequence ID" value="AKQ66468.1"/>
    <property type="molecule type" value="Genomic_DNA"/>
</dbReference>
<sequence length="386" mass="40657">MRIAQVSLIPHRLELRQPLKTSQGAHTSREGFIVRVVDEEGREGLGEAMPLPAFGTETLADCGATLTAWLSELKGQFLGDSVRAIEDTLSPFPPAVARGDGVRIRARQATPQGPMPAAEHALELALLDLLAQRQGVPLCWLLAEEARTEVAVNALLGADTPEALAEEARRAVEEGFGTLKLKVAGRPLDVDEARVKAVRDAVGPDVKLRLDANGGWSEPEAKRALDRLGWYGLELVEQPTPPDDLAALWRVQRRSPCTVAADESLSAPEALRALLTVDPLLGGGPAVGAVVLKPMVLGGLLPCLVVAMRAARLGMQAYVTSSIDGVVARAGAAHLAAALPSGALASGLAVGRLLAKEPEDHPYQPQQGVIRLSGESGLGLNARTLV</sequence>
<dbReference type="PANTHER" id="PTHR48073">
    <property type="entry name" value="O-SUCCINYLBENZOATE SYNTHASE-RELATED"/>
    <property type="match status" value="1"/>
</dbReference>
<dbReference type="InterPro" id="IPR029065">
    <property type="entry name" value="Enolase_C-like"/>
</dbReference>
<feature type="binding site" evidence="4">
    <location>
        <position position="211"/>
    </location>
    <ligand>
        <name>Mg(2+)</name>
        <dbReference type="ChEBI" id="CHEBI:18420"/>
    </ligand>
</feature>
<dbReference type="InterPro" id="IPR018110">
    <property type="entry name" value="Mandel_Rmase/mucon_lact_enz_CS"/>
</dbReference>
<feature type="active site" description="Proton acceptor" evidence="4">
    <location>
        <position position="293"/>
    </location>
</feature>
<keyword evidence="8" id="KW-1185">Reference proteome</keyword>
<evidence type="ECO:0000256" key="1">
    <source>
        <dbReference type="ARBA" id="ARBA00022723"/>
    </source>
</evidence>
<name>A0A0H4WXY5_9BACT</name>
<dbReference type="GO" id="GO:0009234">
    <property type="term" value="P:menaquinone biosynthetic process"/>
    <property type="evidence" value="ECO:0007669"/>
    <property type="project" value="UniProtKB-UniRule"/>
</dbReference>
<dbReference type="Gene3D" id="3.20.20.120">
    <property type="entry name" value="Enolase-like C-terminal domain"/>
    <property type="match status" value="1"/>
</dbReference>
<dbReference type="SUPFAM" id="SSF51604">
    <property type="entry name" value="Enolase C-terminal domain-like"/>
    <property type="match status" value="1"/>
</dbReference>
<evidence type="ECO:0000313" key="8">
    <source>
        <dbReference type="Proteomes" id="UP000009026"/>
    </source>
</evidence>
<keyword evidence="3 4" id="KW-0456">Lyase</keyword>
<organism evidence="7 8">
    <name type="scientific">Pseudomyxococcus hansupus</name>
    <dbReference type="NCBI Taxonomy" id="1297742"/>
    <lineage>
        <taxon>Bacteria</taxon>
        <taxon>Pseudomonadati</taxon>
        <taxon>Myxococcota</taxon>
        <taxon>Myxococcia</taxon>
        <taxon>Myxococcales</taxon>
        <taxon>Cystobacterineae</taxon>
        <taxon>Myxococcaceae</taxon>
        <taxon>Pseudomyxococcus</taxon>
    </lineage>
</organism>
<dbReference type="InterPro" id="IPR036849">
    <property type="entry name" value="Enolase-like_C_sf"/>
</dbReference>
<evidence type="ECO:0000313" key="7">
    <source>
        <dbReference type="EMBL" id="AKQ66468.1"/>
    </source>
</evidence>
<dbReference type="OrthoDB" id="9802699at2"/>
<dbReference type="STRING" id="1297742.A176_003380"/>
<proteinExistence type="inferred from homology"/>
<dbReference type="HAMAP" id="MF_00470">
    <property type="entry name" value="MenC_1"/>
    <property type="match status" value="1"/>
</dbReference>
<dbReference type="SFLD" id="SFLDF00009">
    <property type="entry name" value="o-succinylbenzoate_synthase"/>
    <property type="match status" value="1"/>
</dbReference>
<dbReference type="SFLD" id="SFLDG00180">
    <property type="entry name" value="muconate_cycloisomerase"/>
    <property type="match status" value="1"/>
</dbReference>
<dbReference type="Pfam" id="PF21508">
    <property type="entry name" value="MenC_N"/>
    <property type="match status" value="1"/>
</dbReference>
<dbReference type="InterPro" id="IPR013342">
    <property type="entry name" value="Mandelate_racemase_C"/>
</dbReference>
<evidence type="ECO:0000259" key="6">
    <source>
        <dbReference type="SMART" id="SM00922"/>
    </source>
</evidence>
<dbReference type="GO" id="GO:0000287">
    <property type="term" value="F:magnesium ion binding"/>
    <property type="evidence" value="ECO:0007669"/>
    <property type="project" value="UniProtKB-UniRule"/>
</dbReference>
<feature type="domain" description="Mandelate racemase/muconate lactonizing enzyme C-terminal" evidence="6">
    <location>
        <begin position="161"/>
        <end position="258"/>
    </location>
</feature>
<feature type="binding site" evidence="4">
    <location>
        <position position="262"/>
    </location>
    <ligand>
        <name>Mg(2+)</name>
        <dbReference type="ChEBI" id="CHEBI:18420"/>
    </ligand>
</feature>
<dbReference type="Pfam" id="PF13378">
    <property type="entry name" value="MR_MLE_C"/>
    <property type="match status" value="1"/>
</dbReference>
<dbReference type="UniPathway" id="UPA00079"/>
<keyword evidence="4" id="KW-0474">Menaquinone biosynthesis</keyword>
<dbReference type="RefSeq" id="WP_002640608.1">
    <property type="nucleotide sequence ID" value="NZ_CP012109.1"/>
</dbReference>
<dbReference type="eggNOG" id="COG4948">
    <property type="taxonomic scope" value="Bacteria"/>
</dbReference>
<keyword evidence="2 4" id="KW-0460">Magnesium</keyword>
<dbReference type="InterPro" id="IPR029017">
    <property type="entry name" value="Enolase-like_N"/>
</dbReference>
<keyword evidence="1 4" id="KW-0479">Metal-binding</keyword>
<dbReference type="NCBIfam" id="TIGR01927">
    <property type="entry name" value="menC_gam_Gplu"/>
    <property type="match status" value="1"/>
</dbReference>
<dbReference type="GO" id="GO:0043748">
    <property type="term" value="F:O-succinylbenzoate synthase activity"/>
    <property type="evidence" value="ECO:0007669"/>
    <property type="project" value="UniProtKB-EC"/>
</dbReference>
<comment type="cofactor">
    <cofactor evidence="4">
        <name>a divalent metal cation</name>
        <dbReference type="ChEBI" id="CHEBI:60240"/>
    </cofactor>
</comment>
<dbReference type="KEGG" id="mym:A176_003380"/>
<protein>
    <recommendedName>
        <fullName evidence="4 5">o-succinylbenzoate synthase</fullName>
        <shortName evidence="4">OSB synthase</shortName>
        <shortName evidence="4">OSBS</shortName>
        <ecNumber evidence="4 5">4.2.1.113</ecNumber>
    </recommendedName>
    <alternativeName>
        <fullName evidence="4">4-(2'-carboxyphenyl)-4-oxybutyric acid synthase</fullName>
    </alternativeName>
    <alternativeName>
        <fullName evidence="4">o-succinylbenzoic acid synthase</fullName>
    </alternativeName>
</protein>
<feature type="binding site" evidence="4">
    <location>
        <position position="237"/>
    </location>
    <ligand>
        <name>Mg(2+)</name>
        <dbReference type="ChEBI" id="CHEBI:18420"/>
    </ligand>
</feature>
<dbReference type="PANTHER" id="PTHR48073:SF2">
    <property type="entry name" value="O-SUCCINYLBENZOATE SYNTHASE"/>
    <property type="match status" value="1"/>
</dbReference>
<dbReference type="SUPFAM" id="SSF54826">
    <property type="entry name" value="Enolase N-terminal domain-like"/>
    <property type="match status" value="1"/>
</dbReference>
<dbReference type="PATRIC" id="fig|1297742.4.peg.3411"/>
<dbReference type="UniPathway" id="UPA01057">
    <property type="reaction ID" value="UER00165"/>
</dbReference>
<dbReference type="InterPro" id="IPR010196">
    <property type="entry name" value="OSB_synthase_MenC1"/>
</dbReference>
<dbReference type="Proteomes" id="UP000009026">
    <property type="component" value="Chromosome"/>
</dbReference>
<accession>A0A0H4WXY5</accession>
<dbReference type="SMART" id="SM00922">
    <property type="entry name" value="MR_MLE"/>
    <property type="match status" value="1"/>
</dbReference>